<keyword evidence="3" id="KW-1185">Reference proteome</keyword>
<dbReference type="RefSeq" id="WP_116021595.1">
    <property type="nucleotide sequence ID" value="NZ_QTTT01000001.1"/>
</dbReference>
<evidence type="ECO:0000256" key="1">
    <source>
        <dbReference type="ARBA" id="ARBA00010617"/>
    </source>
</evidence>
<dbReference type="InterPro" id="IPR036396">
    <property type="entry name" value="Cyt_P450_sf"/>
</dbReference>
<comment type="similarity">
    <text evidence="1">Belongs to the cytochrome P450 family.</text>
</comment>
<accession>A0A3D9SJH7</accession>
<reference evidence="2 3" key="1">
    <citation type="submission" date="2018-08" db="EMBL/GenBank/DDBJ databases">
        <title>Sequencing the genomes of 1000 actinobacteria strains.</title>
        <authorList>
            <person name="Klenk H.-P."/>
        </authorList>
    </citation>
    <scope>NUCLEOTIDE SEQUENCE [LARGE SCALE GENOMIC DNA]</scope>
    <source>
        <strain evidence="2 3">DSM 43927</strain>
    </source>
</reference>
<dbReference type="EMBL" id="QTTT01000001">
    <property type="protein sequence ID" value="REE95857.1"/>
    <property type="molecule type" value="Genomic_DNA"/>
</dbReference>
<dbReference type="AlphaFoldDB" id="A0A3D9SJH7"/>
<dbReference type="GO" id="GO:0016705">
    <property type="term" value="F:oxidoreductase activity, acting on paired donors, with incorporation or reduction of molecular oxygen"/>
    <property type="evidence" value="ECO:0007669"/>
    <property type="project" value="InterPro"/>
</dbReference>
<protein>
    <submittedName>
        <fullName evidence="2">Cytochrome P450</fullName>
    </submittedName>
</protein>
<dbReference type="SUPFAM" id="SSF48264">
    <property type="entry name" value="Cytochrome P450"/>
    <property type="match status" value="1"/>
</dbReference>
<dbReference type="GO" id="GO:0020037">
    <property type="term" value="F:heme binding"/>
    <property type="evidence" value="ECO:0007669"/>
    <property type="project" value="InterPro"/>
</dbReference>
<dbReference type="GO" id="GO:0005506">
    <property type="term" value="F:iron ion binding"/>
    <property type="evidence" value="ECO:0007669"/>
    <property type="project" value="InterPro"/>
</dbReference>
<dbReference type="Gene3D" id="1.10.630.10">
    <property type="entry name" value="Cytochrome P450"/>
    <property type="match status" value="1"/>
</dbReference>
<dbReference type="InterPro" id="IPR001128">
    <property type="entry name" value="Cyt_P450"/>
</dbReference>
<sequence length="456" mass="51305">MTTVQSRPVTQAPPVRASVADTVRIVVGVLTPTVARGVLARRPRAVRLAELGDADGRAGRLLQRMRSRYGPGPLLLRIPGRSVAMVLSPDDVERVLTRSPEPFTPASREKRAALAHFQPHGVLISEGAERAERRRFNEAVLDASEPVHRYGEAFTAKVRDEAERLLDEIDASGELDWDRFRVAWWRVIRRVVLGDAARDDSEISDLLTRLRMHANWAYVHPRRRAVLDRFQTRLRGHLERAEPGSLAELVARTPKTSETEALDQVPQWLFAYEPAGMAAYRALALLATHPEQARRAREEADGLDRDLPYLRACVQESVRLWPTTLVVLRDTTAETVWDGGRMPTGTALVIHTPFLQRDDETLPYADTFAPWIWLDGTARRSWSDIPFSGGPVECPGRNLVLLTTGLFLATLLRRHEYELTSGQPLTYVRPLPRTLGAFGLRFRARPRATTSPEGRR</sequence>
<dbReference type="Proteomes" id="UP000256661">
    <property type="component" value="Unassembled WGS sequence"/>
</dbReference>
<organism evidence="2 3">
    <name type="scientific">Thermomonospora umbrina</name>
    <dbReference type="NCBI Taxonomy" id="111806"/>
    <lineage>
        <taxon>Bacteria</taxon>
        <taxon>Bacillati</taxon>
        <taxon>Actinomycetota</taxon>
        <taxon>Actinomycetes</taxon>
        <taxon>Streptosporangiales</taxon>
        <taxon>Thermomonosporaceae</taxon>
        <taxon>Thermomonospora</taxon>
    </lineage>
</organism>
<dbReference type="GO" id="GO:0004497">
    <property type="term" value="F:monooxygenase activity"/>
    <property type="evidence" value="ECO:0007669"/>
    <property type="project" value="InterPro"/>
</dbReference>
<evidence type="ECO:0000313" key="3">
    <source>
        <dbReference type="Proteomes" id="UP000256661"/>
    </source>
</evidence>
<proteinExistence type="inferred from homology"/>
<dbReference type="Pfam" id="PF00067">
    <property type="entry name" value="p450"/>
    <property type="match status" value="1"/>
</dbReference>
<comment type="caution">
    <text evidence="2">The sequence shown here is derived from an EMBL/GenBank/DDBJ whole genome shotgun (WGS) entry which is preliminary data.</text>
</comment>
<dbReference type="OrthoDB" id="7376058at2"/>
<dbReference type="InterPro" id="IPR050121">
    <property type="entry name" value="Cytochrome_P450_monoxygenase"/>
</dbReference>
<name>A0A3D9SJH7_9ACTN</name>
<gene>
    <name evidence="2" type="ORF">DFJ69_1271</name>
</gene>
<dbReference type="PANTHER" id="PTHR24305:SF166">
    <property type="entry name" value="CYTOCHROME P450 12A4, MITOCHONDRIAL-RELATED"/>
    <property type="match status" value="1"/>
</dbReference>
<dbReference type="PANTHER" id="PTHR24305">
    <property type="entry name" value="CYTOCHROME P450"/>
    <property type="match status" value="1"/>
</dbReference>
<evidence type="ECO:0000313" key="2">
    <source>
        <dbReference type="EMBL" id="REE95857.1"/>
    </source>
</evidence>